<dbReference type="SMART" id="SM00342">
    <property type="entry name" value="HTH_ARAC"/>
    <property type="match status" value="1"/>
</dbReference>
<name>A0ABV7ZXJ4_9GAMM</name>
<organism evidence="5 6">
    <name type="scientific">Saccharospirillum mangrovi</name>
    <dbReference type="NCBI Taxonomy" id="2161747"/>
    <lineage>
        <taxon>Bacteria</taxon>
        <taxon>Pseudomonadati</taxon>
        <taxon>Pseudomonadota</taxon>
        <taxon>Gammaproteobacteria</taxon>
        <taxon>Oceanospirillales</taxon>
        <taxon>Saccharospirillaceae</taxon>
        <taxon>Saccharospirillum</taxon>
    </lineage>
</organism>
<sequence length="294" mass="32978">MNDPVIFLQALVDRIEEDLAEDINIASLSAACQISPWHFQRVFKSLVGDTLGGYIRGRRLTRAAQLILTSNHSFIDIAFRVGFNSHEAFTRSFKAYFGQAPKDFRRAKPAIALNRKPVLSRDLIVHLAQEMTLEPSIEWRPVLHIVGYPTQIPSPFATSESSCFLMQDAWMRLLARQNDLPSRIPGRYYGLSLSPSGNFTEPELTHIAGIGVQALADIPDDMVSHRFPAQRVAVFDIASVDAETVNRTIDCIYGYWLPNSGYRRGSGSDYELLENVDTFNPDIGSKYVIPLQSD</sequence>
<dbReference type="PANTHER" id="PTHR47504">
    <property type="entry name" value="RIGHT ORIGIN-BINDING PROTEIN"/>
    <property type="match status" value="1"/>
</dbReference>
<gene>
    <name evidence="5" type="ORF">ACFOOG_10435</name>
</gene>
<dbReference type="InterPro" id="IPR010499">
    <property type="entry name" value="AraC_E-bd"/>
</dbReference>
<evidence type="ECO:0000259" key="4">
    <source>
        <dbReference type="PROSITE" id="PS01124"/>
    </source>
</evidence>
<dbReference type="Pfam" id="PF12833">
    <property type="entry name" value="HTH_18"/>
    <property type="match status" value="1"/>
</dbReference>
<dbReference type="EMBL" id="JBHRYR010000003">
    <property type="protein sequence ID" value="MFC3853248.1"/>
    <property type="molecule type" value="Genomic_DNA"/>
</dbReference>
<accession>A0ABV7ZXJ4</accession>
<dbReference type="Gene3D" id="1.10.10.60">
    <property type="entry name" value="Homeodomain-like"/>
    <property type="match status" value="2"/>
</dbReference>
<dbReference type="RefSeq" id="WP_380696225.1">
    <property type="nucleotide sequence ID" value="NZ_JBHRYR010000003.1"/>
</dbReference>
<dbReference type="InterPro" id="IPR050959">
    <property type="entry name" value="MarA-like"/>
</dbReference>
<evidence type="ECO:0000313" key="5">
    <source>
        <dbReference type="EMBL" id="MFC3853248.1"/>
    </source>
</evidence>
<feature type="domain" description="HTH araC/xylS-type" evidence="4">
    <location>
        <begin position="9"/>
        <end position="107"/>
    </location>
</feature>
<dbReference type="PRINTS" id="PR00032">
    <property type="entry name" value="HTHARAC"/>
</dbReference>
<proteinExistence type="predicted"/>
<dbReference type="SUPFAM" id="SSF55136">
    <property type="entry name" value="Probable bacterial effector-binding domain"/>
    <property type="match status" value="1"/>
</dbReference>
<evidence type="ECO:0000313" key="6">
    <source>
        <dbReference type="Proteomes" id="UP001595617"/>
    </source>
</evidence>
<dbReference type="PROSITE" id="PS01124">
    <property type="entry name" value="HTH_ARAC_FAMILY_2"/>
    <property type="match status" value="1"/>
</dbReference>
<dbReference type="InterPro" id="IPR029442">
    <property type="entry name" value="GyrI-like"/>
</dbReference>
<evidence type="ECO:0000256" key="1">
    <source>
        <dbReference type="ARBA" id="ARBA00023015"/>
    </source>
</evidence>
<dbReference type="InterPro" id="IPR018062">
    <property type="entry name" value="HTH_AraC-typ_CS"/>
</dbReference>
<dbReference type="SUPFAM" id="SSF46689">
    <property type="entry name" value="Homeodomain-like"/>
    <property type="match status" value="2"/>
</dbReference>
<keyword evidence="6" id="KW-1185">Reference proteome</keyword>
<keyword evidence="2" id="KW-0238">DNA-binding</keyword>
<dbReference type="Pfam" id="PF06445">
    <property type="entry name" value="GyrI-like"/>
    <property type="match status" value="1"/>
</dbReference>
<dbReference type="InterPro" id="IPR018060">
    <property type="entry name" value="HTH_AraC"/>
</dbReference>
<dbReference type="PANTHER" id="PTHR47504:SF5">
    <property type="entry name" value="RIGHT ORIGIN-BINDING PROTEIN"/>
    <property type="match status" value="1"/>
</dbReference>
<dbReference type="PROSITE" id="PS00041">
    <property type="entry name" value="HTH_ARAC_FAMILY_1"/>
    <property type="match status" value="1"/>
</dbReference>
<keyword evidence="3" id="KW-0804">Transcription</keyword>
<evidence type="ECO:0000256" key="2">
    <source>
        <dbReference type="ARBA" id="ARBA00023125"/>
    </source>
</evidence>
<dbReference type="SMART" id="SM00871">
    <property type="entry name" value="AraC_E_bind"/>
    <property type="match status" value="1"/>
</dbReference>
<dbReference type="InterPro" id="IPR020449">
    <property type="entry name" value="Tscrpt_reg_AraC-type_HTH"/>
</dbReference>
<protein>
    <submittedName>
        <fullName evidence="5">Helix-turn-helix domain-containing protein</fullName>
    </submittedName>
</protein>
<comment type="caution">
    <text evidence="5">The sequence shown here is derived from an EMBL/GenBank/DDBJ whole genome shotgun (WGS) entry which is preliminary data.</text>
</comment>
<dbReference type="InterPro" id="IPR011256">
    <property type="entry name" value="Reg_factor_effector_dom_sf"/>
</dbReference>
<dbReference type="InterPro" id="IPR009057">
    <property type="entry name" value="Homeodomain-like_sf"/>
</dbReference>
<dbReference type="Proteomes" id="UP001595617">
    <property type="component" value="Unassembled WGS sequence"/>
</dbReference>
<dbReference type="Gene3D" id="3.20.80.10">
    <property type="entry name" value="Regulatory factor, effector binding domain"/>
    <property type="match status" value="1"/>
</dbReference>
<evidence type="ECO:0000256" key="3">
    <source>
        <dbReference type="ARBA" id="ARBA00023163"/>
    </source>
</evidence>
<reference evidence="6" key="1">
    <citation type="journal article" date="2019" name="Int. J. Syst. Evol. Microbiol.">
        <title>The Global Catalogue of Microorganisms (GCM) 10K type strain sequencing project: providing services to taxonomists for standard genome sequencing and annotation.</title>
        <authorList>
            <consortium name="The Broad Institute Genomics Platform"/>
            <consortium name="The Broad Institute Genome Sequencing Center for Infectious Disease"/>
            <person name="Wu L."/>
            <person name="Ma J."/>
        </authorList>
    </citation>
    <scope>NUCLEOTIDE SEQUENCE [LARGE SCALE GENOMIC DNA]</scope>
    <source>
        <strain evidence="6">IBRC 10765</strain>
    </source>
</reference>
<keyword evidence="1" id="KW-0805">Transcription regulation</keyword>